<dbReference type="Proteomes" id="UP000290900">
    <property type="component" value="Unassembled WGS sequence"/>
</dbReference>
<keyword evidence="1" id="KW-0175">Coiled coil</keyword>
<feature type="compositionally biased region" description="Polar residues" evidence="2">
    <location>
        <begin position="28"/>
        <end position="40"/>
    </location>
</feature>
<name>A0A448YHN2_BRENA</name>
<feature type="compositionally biased region" description="Polar residues" evidence="2">
    <location>
        <begin position="54"/>
        <end position="69"/>
    </location>
</feature>
<dbReference type="InterPro" id="IPR039467">
    <property type="entry name" value="TFIIIB_B''_Myb"/>
</dbReference>
<evidence type="ECO:0000256" key="1">
    <source>
        <dbReference type="SAM" id="Coils"/>
    </source>
</evidence>
<gene>
    <name evidence="4" type="ORF">BRENAR_LOCUS1190</name>
</gene>
<dbReference type="AlphaFoldDB" id="A0A448YHN2"/>
<sequence length="630" mass="70915">MSSVNKSGTRFTPKLTRRRRINAHATRVATSVSTPEASESVNERERSRVKETSESGNNKAKTNEESTLLTLAGKETASEQPLETAAPNLPAKAFLEPAGRRASVTSRDSRRPSSVNHGRPGESIVPFAAGPNSRRLSSLSTINSSKVSRGIDSRRSSTNVLPPLFADRRASVSSSLGGNDEYVAEIQEKLNDGAQPVRITIPSAAPSRRRRSSLARIPRRRRLSRAVANASTKVVMAIQENSAEVKKDPSNTEETNTEVVVKKQKELELTPAELKAKAKYFLDPIKDRLVKVELGVAEDVPAAEDESLVIDNVQQLRGLKRSDNHELLEKFVINEKKMSLKELCKPFVPIGKVSRDYSRAVEGDKLRKKRSKERSEKRKLAKKLRLPLNELEGEEESRRAKESQQKVKEMLDQDVDDENGGHRMVPLLVAGEDGTVTYSHESTYVDRHSTTTADTDKERIVENPYENLVTSGTYSKQKYVDKWTPQETAEFYKALSMWGTDFGLIAHLFPYRDRKQVKAKFNLEERRHPHLIEFALVRKLSVNIDEYSGKSGKEFKTLTEYNAELKDLKLKHDKELRKMATAKEQARVEDLNNAKREADVTTTKVTAKSRKAVILEFRRNEEVVGTINKE</sequence>
<dbReference type="GO" id="GO:0000126">
    <property type="term" value="C:transcription factor TFIIIB complex"/>
    <property type="evidence" value="ECO:0007669"/>
    <property type="project" value="InterPro"/>
</dbReference>
<dbReference type="SMART" id="SM00717">
    <property type="entry name" value="SANT"/>
    <property type="match status" value="1"/>
</dbReference>
<dbReference type="Pfam" id="PF15963">
    <property type="entry name" value="Myb_DNA-bind_7"/>
    <property type="match status" value="1"/>
</dbReference>
<dbReference type="PANTHER" id="PTHR22929">
    <property type="entry name" value="RNA POLYMERASE III TRANSCRIPTION INITIATION FACTOR B"/>
    <property type="match status" value="1"/>
</dbReference>
<proteinExistence type="predicted"/>
<dbReference type="PROSITE" id="PS51293">
    <property type="entry name" value="SANT"/>
    <property type="match status" value="1"/>
</dbReference>
<dbReference type="GO" id="GO:0000995">
    <property type="term" value="F:RNA polymerase III general transcription initiation factor activity"/>
    <property type="evidence" value="ECO:0007669"/>
    <property type="project" value="InterPro"/>
</dbReference>
<organism evidence="4 5">
    <name type="scientific">Brettanomyces naardenensis</name>
    <name type="common">Yeast</name>
    <dbReference type="NCBI Taxonomy" id="13370"/>
    <lineage>
        <taxon>Eukaryota</taxon>
        <taxon>Fungi</taxon>
        <taxon>Dikarya</taxon>
        <taxon>Ascomycota</taxon>
        <taxon>Saccharomycotina</taxon>
        <taxon>Pichiomycetes</taxon>
        <taxon>Pichiales</taxon>
        <taxon>Pichiaceae</taxon>
        <taxon>Brettanomyces</taxon>
    </lineage>
</organism>
<dbReference type="FunCoup" id="A0A448YHN2">
    <property type="interactions" value="108"/>
</dbReference>
<dbReference type="EMBL" id="CAACVR010000004">
    <property type="protein sequence ID" value="VEU20455.1"/>
    <property type="molecule type" value="Genomic_DNA"/>
</dbReference>
<keyword evidence="5" id="KW-1185">Reference proteome</keyword>
<dbReference type="InterPro" id="IPR017884">
    <property type="entry name" value="SANT_dom"/>
</dbReference>
<dbReference type="PIRSF" id="PIRSF037327">
    <property type="entry name" value="TFIIIB_Bdp1_fun"/>
    <property type="match status" value="1"/>
</dbReference>
<feature type="region of interest" description="Disordered" evidence="2">
    <location>
        <begin position="1"/>
        <end position="156"/>
    </location>
</feature>
<evidence type="ECO:0000313" key="4">
    <source>
        <dbReference type="EMBL" id="VEU20455.1"/>
    </source>
</evidence>
<evidence type="ECO:0000313" key="5">
    <source>
        <dbReference type="Proteomes" id="UP000290900"/>
    </source>
</evidence>
<dbReference type="InterPro" id="IPR001005">
    <property type="entry name" value="SANT/Myb"/>
</dbReference>
<reference evidence="4 5" key="1">
    <citation type="submission" date="2018-12" db="EMBL/GenBank/DDBJ databases">
        <authorList>
            <person name="Tiukova I."/>
            <person name="Dainat J."/>
        </authorList>
    </citation>
    <scope>NUCLEOTIDE SEQUENCE [LARGE SCALE GENOMIC DNA]</scope>
</reference>
<dbReference type="STRING" id="13370.A0A448YHN2"/>
<dbReference type="CDD" id="cd00167">
    <property type="entry name" value="SANT"/>
    <property type="match status" value="1"/>
</dbReference>
<dbReference type="GO" id="GO:0001156">
    <property type="term" value="F:TFIIIC-class transcription factor complex binding"/>
    <property type="evidence" value="ECO:0007669"/>
    <property type="project" value="TreeGrafter"/>
</dbReference>
<protein>
    <submittedName>
        <fullName evidence="4">DEKNAAC101368</fullName>
    </submittedName>
</protein>
<dbReference type="GO" id="GO:0070898">
    <property type="term" value="P:RNA polymerase III preinitiation complex assembly"/>
    <property type="evidence" value="ECO:0007669"/>
    <property type="project" value="TreeGrafter"/>
</dbReference>
<feature type="compositionally biased region" description="Polar residues" evidence="2">
    <location>
        <begin position="134"/>
        <end position="147"/>
    </location>
</feature>
<dbReference type="InterPro" id="IPR017174">
    <property type="entry name" value="Bdp1_fungi"/>
</dbReference>
<dbReference type="OrthoDB" id="272624at2759"/>
<feature type="coiled-coil region" evidence="1">
    <location>
        <begin position="558"/>
        <end position="585"/>
    </location>
</feature>
<dbReference type="InterPro" id="IPR009057">
    <property type="entry name" value="Homeodomain-like_sf"/>
</dbReference>
<feature type="compositionally biased region" description="Polar residues" evidence="2">
    <location>
        <begin position="1"/>
        <end position="10"/>
    </location>
</feature>
<evidence type="ECO:0000259" key="3">
    <source>
        <dbReference type="PROSITE" id="PS51293"/>
    </source>
</evidence>
<feature type="domain" description="SANT" evidence="3">
    <location>
        <begin position="478"/>
        <end position="529"/>
    </location>
</feature>
<accession>A0A448YHN2</accession>
<dbReference type="Gene3D" id="1.10.10.60">
    <property type="entry name" value="Homeodomain-like"/>
    <property type="match status" value="1"/>
</dbReference>
<evidence type="ECO:0000256" key="2">
    <source>
        <dbReference type="SAM" id="MobiDB-lite"/>
    </source>
</evidence>
<feature type="compositionally biased region" description="Basic and acidic residues" evidence="2">
    <location>
        <begin position="41"/>
        <end position="53"/>
    </location>
</feature>
<dbReference type="PANTHER" id="PTHR22929:SF0">
    <property type="entry name" value="TRANSCRIPTION FACTOR TFIIIB COMPONENT B'' HOMOLOG"/>
    <property type="match status" value="1"/>
</dbReference>
<dbReference type="InParanoid" id="A0A448YHN2"/>
<dbReference type="SUPFAM" id="SSF46689">
    <property type="entry name" value="Homeodomain-like"/>
    <property type="match status" value="1"/>
</dbReference>
<feature type="region of interest" description="Disordered" evidence="2">
    <location>
        <begin position="361"/>
        <end position="406"/>
    </location>
</feature>
<feature type="compositionally biased region" description="Basic and acidic residues" evidence="2">
    <location>
        <begin position="396"/>
        <end position="406"/>
    </location>
</feature>